<dbReference type="GO" id="GO:0006304">
    <property type="term" value="P:DNA modification"/>
    <property type="evidence" value="ECO:0007669"/>
    <property type="project" value="InterPro"/>
</dbReference>
<dbReference type="PANTHER" id="PTHR33841:SF1">
    <property type="entry name" value="DNA METHYLTRANSFERASE A"/>
    <property type="match status" value="1"/>
</dbReference>
<feature type="domain" description="Type II methyltransferase M.TaqI-like" evidence="7">
    <location>
        <begin position="675"/>
        <end position="928"/>
    </location>
</feature>
<dbReference type="InterPro" id="IPR050953">
    <property type="entry name" value="N4_N6_ade-DNA_methylase"/>
</dbReference>
<dbReference type="REBASE" id="485212">
    <property type="entry name" value="TspSP2TORF20605P"/>
</dbReference>
<keyword evidence="8" id="KW-0255">Endonuclease</keyword>
<evidence type="ECO:0000256" key="1">
    <source>
        <dbReference type="ARBA" id="ARBA00011900"/>
    </source>
</evidence>
<dbReference type="GO" id="GO:0032259">
    <property type="term" value="P:methylation"/>
    <property type="evidence" value="ECO:0007669"/>
    <property type="project" value="UniProtKB-KW"/>
</dbReference>
<keyword evidence="3" id="KW-0808">Transferase</keyword>
<dbReference type="RefSeq" id="WP_213495106.1">
    <property type="nucleotide sequence ID" value="NZ_CP074694.1"/>
</dbReference>
<keyword evidence="9" id="KW-1185">Reference proteome</keyword>
<dbReference type="InterPro" id="IPR029063">
    <property type="entry name" value="SAM-dependent_MTases_sf"/>
</dbReference>
<evidence type="ECO:0000256" key="4">
    <source>
        <dbReference type="ARBA" id="ARBA00022691"/>
    </source>
</evidence>
<keyword evidence="6" id="KW-0175">Coiled coil</keyword>
<keyword evidence="2" id="KW-0489">Methyltransferase</keyword>
<dbReference type="EC" id="2.1.1.72" evidence="1"/>
<evidence type="ECO:0000256" key="3">
    <source>
        <dbReference type="ARBA" id="ARBA00022679"/>
    </source>
</evidence>
<name>A0A8E6EUD0_9BACT</name>
<evidence type="ECO:0000313" key="9">
    <source>
        <dbReference type="Proteomes" id="UP000676194"/>
    </source>
</evidence>
<accession>A0A8E6EUD0</accession>
<dbReference type="SUPFAM" id="SSF53335">
    <property type="entry name" value="S-adenosyl-L-methionine-dependent methyltransferases"/>
    <property type="match status" value="1"/>
</dbReference>
<comment type="catalytic activity">
    <reaction evidence="5">
        <text>a 2'-deoxyadenosine in DNA + S-adenosyl-L-methionine = an N(6)-methyl-2'-deoxyadenosine in DNA + S-adenosyl-L-homocysteine + H(+)</text>
        <dbReference type="Rhea" id="RHEA:15197"/>
        <dbReference type="Rhea" id="RHEA-COMP:12418"/>
        <dbReference type="Rhea" id="RHEA-COMP:12419"/>
        <dbReference type="ChEBI" id="CHEBI:15378"/>
        <dbReference type="ChEBI" id="CHEBI:57856"/>
        <dbReference type="ChEBI" id="CHEBI:59789"/>
        <dbReference type="ChEBI" id="CHEBI:90615"/>
        <dbReference type="ChEBI" id="CHEBI:90616"/>
        <dbReference type="EC" id="2.1.1.72"/>
    </reaction>
</comment>
<gene>
    <name evidence="8" type="ORF">KIH39_20605</name>
</gene>
<evidence type="ECO:0000256" key="5">
    <source>
        <dbReference type="ARBA" id="ARBA00047942"/>
    </source>
</evidence>
<dbReference type="GO" id="GO:0009007">
    <property type="term" value="F:site-specific DNA-methyltransferase (adenine-specific) activity"/>
    <property type="evidence" value="ECO:0007669"/>
    <property type="project" value="UniProtKB-EC"/>
</dbReference>
<dbReference type="PANTHER" id="PTHR33841">
    <property type="entry name" value="DNA METHYLTRANSFERASE YEEA-RELATED"/>
    <property type="match status" value="1"/>
</dbReference>
<reference evidence="8" key="1">
    <citation type="submission" date="2021-05" db="EMBL/GenBank/DDBJ databases">
        <title>Complete genome sequence of the cellulolytic planctomycete Telmatocola sphagniphila SP2T and characterization of the first cellulase from planctomycetes.</title>
        <authorList>
            <person name="Rakitin A.L."/>
            <person name="Beletsky A.V."/>
            <person name="Naumoff D.G."/>
            <person name="Kulichevskaya I.S."/>
            <person name="Mardanov A.V."/>
            <person name="Ravin N.V."/>
            <person name="Dedysh S.N."/>
        </authorList>
    </citation>
    <scope>NUCLEOTIDE SEQUENCE</scope>
    <source>
        <strain evidence="8">SP2T</strain>
    </source>
</reference>
<evidence type="ECO:0000256" key="6">
    <source>
        <dbReference type="SAM" id="Coils"/>
    </source>
</evidence>
<feature type="coiled-coil region" evidence="6">
    <location>
        <begin position="770"/>
        <end position="797"/>
    </location>
</feature>
<proteinExistence type="predicted"/>
<evidence type="ECO:0000259" key="7">
    <source>
        <dbReference type="Pfam" id="PF07669"/>
    </source>
</evidence>
<sequence>MSITRHHNEWLSLVPNSGPFLSLPVLAQAFPQGLDAHDADHARRLRMAFDEWDDNQLGKRPDPGIHRAWLKFVLGETLGYDEHLAEGQAIPQTLKSEVAECGETLRPDWIVNDPASKKARLLVQVYPRSQSLTKPVAGKRWSAWPDGRMMQLLHDTGIRLGIVTNGDHWMLVNAPKNETTGYVSWYANLWLEEQITLRAFRTLLGADRLFSVPEDETLEALLDKSASDQQEVTDQLGYQVRKAVEVLIQALDKADQEHGRKLLADVNEKVLYESALTVMMRLVFLFCAEERELLLLGDELYDKNYAVSTLREQLRVTADEFGEEILGLRYDAWTRLLTTFRAVYAGAKHDRLKLPAYGGSLFNPDRFPFLEGRKSNTSWKNTEATPLPVSNRTVLHLLEALQILRTKIGNTTEARKISFRALDIEQIGHVYEGLLDHTAKRATEPVLGLAGTRDKEPEIALAELEKIAAKGEKELLKFLKDESGRSESAIKKGLNAEIDDQLASRFRTACQDSDLWKRVKPFAGLVRLDDVDYPVVITTGSVFVTAGTDRRSSGTHYTPKSLTEPIVQYTLEPLVYVGPAEGLPKDQWKLRSAKELLALKICDMACGSGAFLVQACRYMAARLLEAWDAVQRANPGIVHITPEGETSTGKPGEMLIPDDPDERQTYALRIVAQRCLYGVDKNPLAAEMAKLSLWLLTLAKNKPFEFLDHAIRCGDSLVGIHNLEQLRNFSLDGKGDDRRVVLAYMEDKIQEAIALRRQITEMQAHTAEDVEVQDRMLREANEKIDRLKCAADMLISAEFAAGSAPDKRSARDNAAIKVAVHFGDSELPTFRREAQKALAGQVTFHWPLEFPEVMVERGGFDAFVGNPAYMGGQKLTGAFGTPYRDFLVCRVADGRKGLVDLCAYFVLRSHILLKSIGTCGFVSTSAIAEGDTRSVCLDWLCNNGWVIFRANQRMAWPGAASVTYTPIWLTSRHWCGACHLEDIPVESITPFLVAKGTVSGTPHRLAANIGLSFNGVKVYGNGFVLEPVEAHRLLAQNERNKQVIFPYITGQDVNSKHDSSHSAWAIRFFDWPLNRSTAPVGYKGNVASDFPECLAVVEERVKPERTRTDNNGNYIVRKPMPQQWWIYGEKRPGLYAAIELLDACFAIATQATKYIAFERLQPRMVFSHSLAVIASDSFSVFGLLSSSLHDAWARLYGSYNLALLRYSPTDLLETFAFPSDLSGLADMGRCYYASRKRVMESRIEGMTDIYNRFHDPDETSPDIQKLRQLHVEMDNAVAAAYGWTDLDLGHGFHETKQGVRYTISEHARREVLARLLKLNHERYAEEVKQGLHEKKKPALKRKAKLATATVQASLFDHDGTFPRPGLEDYLCGLVCDLVKADPGLPVSAYVDSLVIALGYERHQRLLTGKDRTAFANLCKASPLASWSSTNRIPWAELRNLLTQRKAIKPEDQTIQAGPKLAAVRNSYSAAAPELVALLRKASAELVELQASVGPDNAEAPKDITTEFTEILQSFVHDKDQWYGVAA</sequence>
<protein>
    <recommendedName>
        <fullName evidence="1">site-specific DNA-methyltransferase (adenine-specific)</fullName>
        <ecNumber evidence="1">2.1.1.72</ecNumber>
    </recommendedName>
</protein>
<dbReference type="InterPro" id="IPR011639">
    <property type="entry name" value="MethylTrfase_TaqI-like_dom"/>
</dbReference>
<keyword evidence="8" id="KW-0540">Nuclease</keyword>
<keyword evidence="8" id="KW-0378">Hydrolase</keyword>
<dbReference type="EMBL" id="CP074694">
    <property type="protein sequence ID" value="QVL31225.1"/>
    <property type="molecule type" value="Genomic_DNA"/>
</dbReference>
<dbReference type="KEGG" id="tsph:KIH39_20605"/>
<keyword evidence="4" id="KW-0949">S-adenosyl-L-methionine</keyword>
<dbReference type="Pfam" id="PF07669">
    <property type="entry name" value="Eco57I"/>
    <property type="match status" value="1"/>
</dbReference>
<dbReference type="Proteomes" id="UP000676194">
    <property type="component" value="Chromosome"/>
</dbReference>
<dbReference type="Gene3D" id="3.40.50.150">
    <property type="entry name" value="Vaccinia Virus protein VP39"/>
    <property type="match status" value="1"/>
</dbReference>
<evidence type="ECO:0000313" key="8">
    <source>
        <dbReference type="EMBL" id="QVL31225.1"/>
    </source>
</evidence>
<dbReference type="PRINTS" id="PR00507">
    <property type="entry name" value="N12N6MTFRASE"/>
</dbReference>
<dbReference type="GO" id="GO:0004519">
    <property type="term" value="F:endonuclease activity"/>
    <property type="evidence" value="ECO:0007669"/>
    <property type="project" value="UniProtKB-KW"/>
</dbReference>
<organism evidence="8 9">
    <name type="scientific">Telmatocola sphagniphila</name>
    <dbReference type="NCBI Taxonomy" id="1123043"/>
    <lineage>
        <taxon>Bacteria</taxon>
        <taxon>Pseudomonadati</taxon>
        <taxon>Planctomycetota</taxon>
        <taxon>Planctomycetia</taxon>
        <taxon>Gemmatales</taxon>
        <taxon>Gemmataceae</taxon>
    </lineage>
</organism>
<evidence type="ECO:0000256" key="2">
    <source>
        <dbReference type="ARBA" id="ARBA00022603"/>
    </source>
</evidence>